<proteinExistence type="predicted"/>
<name>A0A8R7U136_TRIUA</name>
<evidence type="ECO:0000313" key="3">
    <source>
        <dbReference type="Proteomes" id="UP000015106"/>
    </source>
</evidence>
<sequence length="66" mass="7071">MEVGRFPSLTSRPSHSTASFSPPAAYKTSSSMQPFPTSSLCRKRCRSKSSTPLAPASCPTSRARAH</sequence>
<reference evidence="2" key="3">
    <citation type="submission" date="2022-06" db="UniProtKB">
        <authorList>
            <consortium name="EnsemblPlants"/>
        </authorList>
    </citation>
    <scope>IDENTIFICATION</scope>
</reference>
<feature type="compositionally biased region" description="Polar residues" evidence="1">
    <location>
        <begin position="8"/>
        <end position="20"/>
    </location>
</feature>
<dbReference type="AlphaFoldDB" id="A0A8R7U136"/>
<evidence type="ECO:0000256" key="1">
    <source>
        <dbReference type="SAM" id="MobiDB-lite"/>
    </source>
</evidence>
<reference evidence="3" key="1">
    <citation type="journal article" date="2013" name="Nature">
        <title>Draft genome of the wheat A-genome progenitor Triticum urartu.</title>
        <authorList>
            <person name="Ling H.Q."/>
            <person name="Zhao S."/>
            <person name="Liu D."/>
            <person name="Wang J."/>
            <person name="Sun H."/>
            <person name="Zhang C."/>
            <person name="Fan H."/>
            <person name="Li D."/>
            <person name="Dong L."/>
            <person name="Tao Y."/>
            <person name="Gao C."/>
            <person name="Wu H."/>
            <person name="Li Y."/>
            <person name="Cui Y."/>
            <person name="Guo X."/>
            <person name="Zheng S."/>
            <person name="Wang B."/>
            <person name="Yu K."/>
            <person name="Liang Q."/>
            <person name="Yang W."/>
            <person name="Lou X."/>
            <person name="Chen J."/>
            <person name="Feng M."/>
            <person name="Jian J."/>
            <person name="Zhang X."/>
            <person name="Luo G."/>
            <person name="Jiang Y."/>
            <person name="Liu J."/>
            <person name="Wang Z."/>
            <person name="Sha Y."/>
            <person name="Zhang B."/>
            <person name="Wu H."/>
            <person name="Tang D."/>
            <person name="Shen Q."/>
            <person name="Xue P."/>
            <person name="Zou S."/>
            <person name="Wang X."/>
            <person name="Liu X."/>
            <person name="Wang F."/>
            <person name="Yang Y."/>
            <person name="An X."/>
            <person name="Dong Z."/>
            <person name="Zhang K."/>
            <person name="Zhang X."/>
            <person name="Luo M.C."/>
            <person name="Dvorak J."/>
            <person name="Tong Y."/>
            <person name="Wang J."/>
            <person name="Yang H."/>
            <person name="Li Z."/>
            <person name="Wang D."/>
            <person name="Zhang A."/>
            <person name="Wang J."/>
        </authorList>
    </citation>
    <scope>NUCLEOTIDE SEQUENCE</scope>
    <source>
        <strain evidence="3">cv. G1812</strain>
    </source>
</reference>
<feature type="region of interest" description="Disordered" evidence="1">
    <location>
        <begin position="1"/>
        <end position="66"/>
    </location>
</feature>
<reference evidence="2" key="2">
    <citation type="submission" date="2018-03" db="EMBL/GenBank/DDBJ databases">
        <title>The Triticum urartu genome reveals the dynamic nature of wheat genome evolution.</title>
        <authorList>
            <person name="Ling H."/>
            <person name="Ma B."/>
            <person name="Shi X."/>
            <person name="Liu H."/>
            <person name="Dong L."/>
            <person name="Sun H."/>
            <person name="Cao Y."/>
            <person name="Gao Q."/>
            <person name="Zheng S."/>
            <person name="Li Y."/>
            <person name="Yu Y."/>
            <person name="Du H."/>
            <person name="Qi M."/>
            <person name="Li Y."/>
            <person name="Yu H."/>
            <person name="Cui Y."/>
            <person name="Wang N."/>
            <person name="Chen C."/>
            <person name="Wu H."/>
            <person name="Zhao Y."/>
            <person name="Zhang J."/>
            <person name="Li Y."/>
            <person name="Zhou W."/>
            <person name="Zhang B."/>
            <person name="Hu W."/>
            <person name="Eijk M."/>
            <person name="Tang J."/>
            <person name="Witsenboer H."/>
            <person name="Zhao S."/>
            <person name="Li Z."/>
            <person name="Zhang A."/>
            <person name="Wang D."/>
            <person name="Liang C."/>
        </authorList>
    </citation>
    <scope>NUCLEOTIDE SEQUENCE [LARGE SCALE GENOMIC DNA]</scope>
    <source>
        <strain evidence="2">cv. G1812</strain>
    </source>
</reference>
<accession>A0A8R7U136</accession>
<organism evidence="2 3">
    <name type="scientific">Triticum urartu</name>
    <name type="common">Red wild einkorn</name>
    <name type="synonym">Crithodium urartu</name>
    <dbReference type="NCBI Taxonomy" id="4572"/>
    <lineage>
        <taxon>Eukaryota</taxon>
        <taxon>Viridiplantae</taxon>
        <taxon>Streptophyta</taxon>
        <taxon>Embryophyta</taxon>
        <taxon>Tracheophyta</taxon>
        <taxon>Spermatophyta</taxon>
        <taxon>Magnoliopsida</taxon>
        <taxon>Liliopsida</taxon>
        <taxon>Poales</taxon>
        <taxon>Poaceae</taxon>
        <taxon>BOP clade</taxon>
        <taxon>Pooideae</taxon>
        <taxon>Triticodae</taxon>
        <taxon>Triticeae</taxon>
        <taxon>Triticinae</taxon>
        <taxon>Triticum</taxon>
    </lineage>
</organism>
<feature type="compositionally biased region" description="Polar residues" evidence="1">
    <location>
        <begin position="27"/>
        <end position="37"/>
    </location>
</feature>
<dbReference type="EnsemblPlants" id="TuG1812G0300005522.01.T01">
    <property type="protein sequence ID" value="TuG1812G0300005522.01.T01"/>
    <property type="gene ID" value="TuG1812G0300005522.01"/>
</dbReference>
<dbReference type="Gramene" id="TuG1812G0300005522.01.T01">
    <property type="protein sequence ID" value="TuG1812G0300005522.01.T01"/>
    <property type="gene ID" value="TuG1812G0300005522.01"/>
</dbReference>
<keyword evidence="3" id="KW-1185">Reference proteome</keyword>
<evidence type="ECO:0000313" key="2">
    <source>
        <dbReference type="EnsemblPlants" id="TuG1812G0300005522.01.T01"/>
    </source>
</evidence>
<dbReference type="Proteomes" id="UP000015106">
    <property type="component" value="Chromosome 3"/>
</dbReference>
<protein>
    <submittedName>
        <fullName evidence="2">Uncharacterized protein</fullName>
    </submittedName>
</protein>